<dbReference type="PROSITE" id="PS50893">
    <property type="entry name" value="ABC_TRANSPORTER_2"/>
    <property type="match status" value="1"/>
</dbReference>
<evidence type="ECO:0000313" key="6">
    <source>
        <dbReference type="Proteomes" id="UP000321574"/>
    </source>
</evidence>
<evidence type="ECO:0000256" key="2">
    <source>
        <dbReference type="ARBA" id="ARBA00022741"/>
    </source>
</evidence>
<protein>
    <submittedName>
        <fullName evidence="5">ABC transporter ATP-binding protein</fullName>
    </submittedName>
</protein>
<dbReference type="EMBL" id="VDUW01000007">
    <property type="protein sequence ID" value="TXL63722.1"/>
    <property type="molecule type" value="Genomic_DNA"/>
</dbReference>
<keyword evidence="1" id="KW-0813">Transport</keyword>
<name>A0A5C8NQX2_9BACI</name>
<dbReference type="CDD" id="cd03230">
    <property type="entry name" value="ABC_DR_subfamily_A"/>
    <property type="match status" value="1"/>
</dbReference>
<dbReference type="InterPro" id="IPR017871">
    <property type="entry name" value="ABC_transporter-like_CS"/>
</dbReference>
<dbReference type="Proteomes" id="UP000321574">
    <property type="component" value="Unassembled WGS sequence"/>
</dbReference>
<dbReference type="Gene3D" id="3.40.50.300">
    <property type="entry name" value="P-loop containing nucleotide triphosphate hydrolases"/>
    <property type="match status" value="1"/>
</dbReference>
<dbReference type="InterPro" id="IPR003439">
    <property type="entry name" value="ABC_transporter-like_ATP-bd"/>
</dbReference>
<dbReference type="GO" id="GO:0016887">
    <property type="term" value="F:ATP hydrolysis activity"/>
    <property type="evidence" value="ECO:0007669"/>
    <property type="project" value="InterPro"/>
</dbReference>
<dbReference type="SMART" id="SM00382">
    <property type="entry name" value="AAA"/>
    <property type="match status" value="1"/>
</dbReference>
<dbReference type="PROSITE" id="PS00211">
    <property type="entry name" value="ABC_TRANSPORTER_1"/>
    <property type="match status" value="1"/>
</dbReference>
<evidence type="ECO:0000259" key="4">
    <source>
        <dbReference type="PROSITE" id="PS50893"/>
    </source>
</evidence>
<evidence type="ECO:0000256" key="3">
    <source>
        <dbReference type="ARBA" id="ARBA00022840"/>
    </source>
</evidence>
<dbReference type="InterPro" id="IPR027417">
    <property type="entry name" value="P-loop_NTPase"/>
</dbReference>
<keyword evidence="3 5" id="KW-0067">ATP-binding</keyword>
<keyword evidence="2" id="KW-0547">Nucleotide-binding</keyword>
<dbReference type="GO" id="GO:0005524">
    <property type="term" value="F:ATP binding"/>
    <property type="evidence" value="ECO:0007669"/>
    <property type="project" value="UniProtKB-KW"/>
</dbReference>
<dbReference type="SUPFAM" id="SSF52540">
    <property type="entry name" value="P-loop containing nucleoside triphosphate hydrolases"/>
    <property type="match status" value="1"/>
</dbReference>
<dbReference type="InterPro" id="IPR051782">
    <property type="entry name" value="ABC_Transporter_VariousFunc"/>
</dbReference>
<dbReference type="PANTHER" id="PTHR42939:SF1">
    <property type="entry name" value="ABC TRANSPORTER ATP-BINDING PROTEIN ALBC-RELATED"/>
    <property type="match status" value="1"/>
</dbReference>
<dbReference type="InterPro" id="IPR003593">
    <property type="entry name" value="AAA+_ATPase"/>
</dbReference>
<gene>
    <name evidence="5" type="ORF">FHP05_10830</name>
</gene>
<evidence type="ECO:0000313" key="5">
    <source>
        <dbReference type="EMBL" id="TXL63722.1"/>
    </source>
</evidence>
<sequence>MDVSNLILDVKKVEKTIKNKTILHELSFQLAKGRTLALCGGNGAGKSTLIRMIVGLTRSTQGNITIDGLTRKKNEKNYLSKIGYMPDDFQFQQTVTAKETINFYAALKKVKQSRIKEVLEQVGLTEHINKQMGAFSKGMRQRMLLAQALLTNPPLLVLDEPTNGLDPFWVNTFGDMILEANQRGQGVIFSTHDLHVAERIADEVIFLYNGKVMSKGLVQDYKEIGLYETFQQLLQQTN</sequence>
<reference evidence="5 6" key="1">
    <citation type="submission" date="2019-06" db="EMBL/GenBank/DDBJ databases">
        <title>Cerasibacillus sp. nov., isolated from maize field.</title>
        <authorList>
            <person name="Lin S.-Y."/>
            <person name="Tsai C.-F."/>
            <person name="Young C.-C."/>
        </authorList>
    </citation>
    <scope>NUCLEOTIDE SEQUENCE [LARGE SCALE GENOMIC DNA]</scope>
    <source>
        <strain evidence="5 6">CC-CFT480</strain>
    </source>
</reference>
<proteinExistence type="predicted"/>
<evidence type="ECO:0000256" key="1">
    <source>
        <dbReference type="ARBA" id="ARBA00022448"/>
    </source>
</evidence>
<dbReference type="Pfam" id="PF00005">
    <property type="entry name" value="ABC_tran"/>
    <property type="match status" value="1"/>
</dbReference>
<dbReference type="AlphaFoldDB" id="A0A5C8NQX2"/>
<organism evidence="5 6">
    <name type="scientific">Cerasibacillus terrae</name>
    <dbReference type="NCBI Taxonomy" id="2498845"/>
    <lineage>
        <taxon>Bacteria</taxon>
        <taxon>Bacillati</taxon>
        <taxon>Bacillota</taxon>
        <taxon>Bacilli</taxon>
        <taxon>Bacillales</taxon>
        <taxon>Bacillaceae</taxon>
        <taxon>Cerasibacillus</taxon>
    </lineage>
</organism>
<keyword evidence="6" id="KW-1185">Reference proteome</keyword>
<accession>A0A5C8NQX2</accession>
<dbReference type="OrthoDB" id="2353216at2"/>
<feature type="domain" description="ABC transporter" evidence="4">
    <location>
        <begin position="8"/>
        <end position="234"/>
    </location>
</feature>
<dbReference type="PANTHER" id="PTHR42939">
    <property type="entry name" value="ABC TRANSPORTER ATP-BINDING PROTEIN ALBC-RELATED"/>
    <property type="match status" value="1"/>
</dbReference>
<comment type="caution">
    <text evidence="5">The sequence shown here is derived from an EMBL/GenBank/DDBJ whole genome shotgun (WGS) entry which is preliminary data.</text>
</comment>